<dbReference type="EMBL" id="HACM01008737">
    <property type="protein sequence ID" value="CRZ09179.1"/>
    <property type="molecule type" value="Transcribed_RNA"/>
</dbReference>
<keyword evidence="2" id="KW-1133">Transmembrane helix</keyword>
<protein>
    <submittedName>
        <fullName evidence="3">Uncharacterized protein</fullName>
    </submittedName>
</protein>
<feature type="region of interest" description="Disordered" evidence="1">
    <location>
        <begin position="45"/>
        <end position="65"/>
    </location>
</feature>
<proteinExistence type="predicted"/>
<accession>A0A0H5RKB8</accession>
<sequence length="384" mass="43504">WHIHFRCGIHFLSKSTTMLNLLLLAALTTIAYVITGSGEISSYVNDEPEPDGIPSSSSSSVHSHPIHSVSCEKDVLQTHLNVGFSLPSSEDPQTLPFDQPNSDALNLPDEDIFTKFDISSYVVAPSNDGGGDVTVQDDLIGSSDAPTISFHNYMEKIAKLIQRMDILFCHYVDTIESAYRALIVSHQRTLISVHYGHISEIGHIYRNELQIFIQTIENAEKKLYQEYFELTLIILKDIYGECPQTGVNFIKSILEQRFGRKHGNVIKGLVGGIVGKCIPHFHNRSQPKFKIDPFLIAFKTQLSSYPFFFEQFGSSFAGDLPSSGIILDVAARNLFQVCRETVLDRLWTNRYPALDVATAEFLFNLRDRLKFYFVPRFLVWWRIS</sequence>
<feature type="transmembrane region" description="Helical" evidence="2">
    <location>
        <begin position="21"/>
        <end position="38"/>
    </location>
</feature>
<feature type="compositionally biased region" description="Low complexity" evidence="1">
    <location>
        <begin position="53"/>
        <end position="65"/>
    </location>
</feature>
<keyword evidence="2" id="KW-0472">Membrane</keyword>
<evidence type="ECO:0000256" key="2">
    <source>
        <dbReference type="SAM" id="Phobius"/>
    </source>
</evidence>
<name>A0A0H5RKB8_9EUKA</name>
<dbReference type="AlphaFoldDB" id="A0A0H5RKB8"/>
<evidence type="ECO:0000256" key="1">
    <source>
        <dbReference type="SAM" id="MobiDB-lite"/>
    </source>
</evidence>
<feature type="non-terminal residue" evidence="3">
    <location>
        <position position="1"/>
    </location>
</feature>
<organism evidence="3">
    <name type="scientific">Spongospora subterranea</name>
    <dbReference type="NCBI Taxonomy" id="70186"/>
    <lineage>
        <taxon>Eukaryota</taxon>
        <taxon>Sar</taxon>
        <taxon>Rhizaria</taxon>
        <taxon>Endomyxa</taxon>
        <taxon>Phytomyxea</taxon>
        <taxon>Plasmodiophorida</taxon>
        <taxon>Plasmodiophoridae</taxon>
        <taxon>Spongospora</taxon>
    </lineage>
</organism>
<reference evidence="3" key="1">
    <citation type="submission" date="2015-04" db="EMBL/GenBank/DDBJ databases">
        <title>The genome sequence of the plant pathogenic Rhizarian Plasmodiophora brassicae reveals insights in its biotrophic life cycle and the origin of chitin synthesis.</title>
        <authorList>
            <person name="Schwelm A."/>
            <person name="Fogelqvist J."/>
            <person name="Knaust A."/>
            <person name="Julke S."/>
            <person name="Lilja T."/>
            <person name="Dhandapani V."/>
            <person name="Bonilla-Rosso G."/>
            <person name="Karlsson M."/>
            <person name="Shevchenko A."/>
            <person name="Choi S.R."/>
            <person name="Kim H.G."/>
            <person name="Park J.Y."/>
            <person name="Lim Y.P."/>
            <person name="Ludwig-Muller J."/>
            <person name="Dixelius C."/>
        </authorList>
    </citation>
    <scope>NUCLEOTIDE SEQUENCE</scope>
    <source>
        <tissue evidence="3">Potato root galls</tissue>
    </source>
</reference>
<evidence type="ECO:0000313" key="3">
    <source>
        <dbReference type="EMBL" id="CRZ09179.1"/>
    </source>
</evidence>
<keyword evidence="2" id="KW-0812">Transmembrane</keyword>